<feature type="domain" description="Aldehyde oxidase/xanthine dehydrogenase a/b hammerhead" evidence="3">
    <location>
        <begin position="23"/>
        <end position="143"/>
    </location>
</feature>
<dbReference type="InterPro" id="IPR037165">
    <property type="entry name" value="AldOxase/xan_DH_Mopterin-bd_sf"/>
</dbReference>
<dbReference type="PANTHER" id="PTHR11908">
    <property type="entry name" value="XANTHINE DEHYDROGENASE"/>
    <property type="match status" value="1"/>
</dbReference>
<dbReference type="Pfam" id="PF02738">
    <property type="entry name" value="MoCoBD_1"/>
    <property type="match status" value="1"/>
</dbReference>
<name>A0A3N1MBB0_9PROT</name>
<dbReference type="Gene3D" id="3.30.365.10">
    <property type="entry name" value="Aldehyde oxidase/xanthine dehydrogenase, molybdopterin binding domain"/>
    <property type="match status" value="4"/>
</dbReference>
<keyword evidence="2" id="KW-0560">Oxidoreductase</keyword>
<keyword evidence="5" id="KW-1185">Reference proteome</keyword>
<evidence type="ECO:0000313" key="5">
    <source>
        <dbReference type="Proteomes" id="UP000278222"/>
    </source>
</evidence>
<evidence type="ECO:0000313" key="4">
    <source>
        <dbReference type="EMBL" id="ROQ01001.1"/>
    </source>
</evidence>
<dbReference type="RefSeq" id="WP_123687808.1">
    <property type="nucleotide sequence ID" value="NZ_AP019700.1"/>
</dbReference>
<proteinExistence type="predicted"/>
<sequence>MNALPETGIGAPVRRREDFRFLTGRGNYTDDINRHGQLHAWIVRSPHAHAVIEAIDKTPALAVPGVVAVFTGADMVKAGVGSLPCGWLINSRDGTPMIEPPHIPLSPERVRHVGDQVAVVIAETRQQARDGAERLGVTYSELPAVVSMPDAIKPGAPQVWDQAPLNSCYDWEFGDRAGVEAAFKGAHHIARLELVNNRLVPNAMEPRSAIGDFDRGTGEYTLYTTSQNPHVIRLLMGAYVLNIPESKLRVVAPDVGGGFGSKIFHYAEEAIVTWAAGKLARPIKWTADRSESFMSDAHGRDHVTTVELALDKDGKFLALHEKTLANMGAYLSTFSTCIPTILHSTLLAGVYTTPVIYAEVRAVFTNTVPVDAYRGAGRPETTFLLERIVDVAADEMGIDPVELRRRNFIPTDAFPYQTPVALQYDSGDYFTTLEMATKEIDYAGFEARRAEAARRGKYRGIGVSSYIEACGIAPSQVVGALGGRAGLYESAEVRVHPTGSVTVFTGTHSHGQGHETTFAQLVSDLLQVPMASIEIVHGDTNKVAFGMGTYGSRSLAVGGMAIMKAVEKVVNKGKKIAAHLLEASEADIEYKDGKFQVAGTDKSKAFGEIALTAYVPHNYPMETLEPGLDESAFYDPKNFTFPSGTHICEVEIDPDTGVTEIVNFVAADDFGRIINPMIVDGQVHGGIAQGIGQALLEGCIYDQAGQILTGSYMDYCMPRADDLLNFKVSTHNVPAVDNALGVKGCGEAGAIGSPPAVINAIVDALSQLGVRHVEMPATPQRVWQIIHDKRAAKAA</sequence>
<protein>
    <submittedName>
        <fullName evidence="4">Carbon-monoxide dehydrogenase large subunit</fullName>
    </submittedName>
</protein>
<organism evidence="4 5">
    <name type="scientific">Stella humosa</name>
    <dbReference type="NCBI Taxonomy" id="94"/>
    <lineage>
        <taxon>Bacteria</taxon>
        <taxon>Pseudomonadati</taxon>
        <taxon>Pseudomonadota</taxon>
        <taxon>Alphaproteobacteria</taxon>
        <taxon>Rhodospirillales</taxon>
        <taxon>Stellaceae</taxon>
        <taxon>Stella</taxon>
    </lineage>
</organism>
<dbReference type="Gene3D" id="3.90.1170.50">
    <property type="entry name" value="Aldehyde oxidase/xanthine dehydrogenase, a/b hammerhead"/>
    <property type="match status" value="1"/>
</dbReference>
<dbReference type="Pfam" id="PF01315">
    <property type="entry name" value="Ald_Xan_dh_C"/>
    <property type="match status" value="1"/>
</dbReference>
<dbReference type="SUPFAM" id="SSF56003">
    <property type="entry name" value="Molybdenum cofactor-binding domain"/>
    <property type="match status" value="1"/>
</dbReference>
<evidence type="ECO:0000256" key="2">
    <source>
        <dbReference type="ARBA" id="ARBA00023002"/>
    </source>
</evidence>
<dbReference type="InterPro" id="IPR036856">
    <property type="entry name" value="Ald_Oxase/Xan_DH_a/b_sf"/>
</dbReference>
<dbReference type="EMBL" id="RJKX01000011">
    <property type="protein sequence ID" value="ROQ01001.1"/>
    <property type="molecule type" value="Genomic_DNA"/>
</dbReference>
<dbReference type="Proteomes" id="UP000278222">
    <property type="component" value="Unassembled WGS sequence"/>
</dbReference>
<comment type="caution">
    <text evidence="4">The sequence shown here is derived from an EMBL/GenBank/DDBJ whole genome shotgun (WGS) entry which is preliminary data.</text>
</comment>
<reference evidence="4 5" key="1">
    <citation type="submission" date="2018-11" db="EMBL/GenBank/DDBJ databases">
        <title>Genomic Encyclopedia of Type Strains, Phase IV (KMG-IV): sequencing the most valuable type-strain genomes for metagenomic binning, comparative biology and taxonomic classification.</title>
        <authorList>
            <person name="Goeker M."/>
        </authorList>
    </citation>
    <scope>NUCLEOTIDE SEQUENCE [LARGE SCALE GENOMIC DNA]</scope>
    <source>
        <strain evidence="4 5">DSM 5900</strain>
    </source>
</reference>
<dbReference type="InterPro" id="IPR046867">
    <property type="entry name" value="AldOxase/xan_DH_MoCoBD2"/>
</dbReference>
<dbReference type="InterPro" id="IPR016208">
    <property type="entry name" value="Ald_Oxase/xanthine_DH-like"/>
</dbReference>
<dbReference type="AlphaFoldDB" id="A0A3N1MBB0"/>
<dbReference type="InterPro" id="IPR008274">
    <property type="entry name" value="AldOxase/xan_DH_MoCoBD1"/>
</dbReference>
<dbReference type="PANTHER" id="PTHR11908:SF132">
    <property type="entry name" value="ALDEHYDE OXIDASE 1-RELATED"/>
    <property type="match status" value="1"/>
</dbReference>
<dbReference type="GO" id="GO:0005506">
    <property type="term" value="F:iron ion binding"/>
    <property type="evidence" value="ECO:0007669"/>
    <property type="project" value="InterPro"/>
</dbReference>
<dbReference type="GO" id="GO:0016491">
    <property type="term" value="F:oxidoreductase activity"/>
    <property type="evidence" value="ECO:0007669"/>
    <property type="project" value="UniProtKB-KW"/>
</dbReference>
<gene>
    <name evidence="4" type="ORF">EDC65_0172</name>
</gene>
<dbReference type="SMART" id="SM01008">
    <property type="entry name" value="Ald_Xan_dh_C"/>
    <property type="match status" value="1"/>
</dbReference>
<keyword evidence="1" id="KW-0500">Molybdenum</keyword>
<evidence type="ECO:0000256" key="1">
    <source>
        <dbReference type="ARBA" id="ARBA00022505"/>
    </source>
</evidence>
<dbReference type="InterPro" id="IPR000674">
    <property type="entry name" value="Ald_Oxase/Xan_DH_a/b"/>
</dbReference>
<dbReference type="SUPFAM" id="SSF54665">
    <property type="entry name" value="CO dehydrogenase molybdoprotein N-domain-like"/>
    <property type="match status" value="1"/>
</dbReference>
<accession>A0A3N1MBB0</accession>
<dbReference type="Pfam" id="PF20256">
    <property type="entry name" value="MoCoBD_2"/>
    <property type="match status" value="1"/>
</dbReference>
<evidence type="ECO:0000259" key="3">
    <source>
        <dbReference type="SMART" id="SM01008"/>
    </source>
</evidence>
<dbReference type="OrthoDB" id="7374166at2"/>